<keyword evidence="1" id="KW-0812">Transmembrane</keyword>
<keyword evidence="1" id="KW-0472">Membrane</keyword>
<feature type="transmembrane region" description="Helical" evidence="1">
    <location>
        <begin position="21"/>
        <end position="42"/>
    </location>
</feature>
<accession>A0AB39AL54</accession>
<keyword evidence="1" id="KW-1133">Transmembrane helix</keyword>
<feature type="transmembrane region" description="Helical" evidence="1">
    <location>
        <begin position="54"/>
        <end position="78"/>
    </location>
</feature>
<gene>
    <name evidence="2" type="ORF">ABZP26_08435</name>
</gene>
<dbReference type="RefSeq" id="WP_368484781.1">
    <property type="nucleotide sequence ID" value="NZ_CP162514.1"/>
</dbReference>
<sequence>MSNNLKKTTNKILKQLIKNPVIYFIFIAIFGCSIFVFEFFSIFNFNLNTPIERWVATATYFSNVFSPILLFVSILLLYRTWKDSKEALEVQKLELIETRIVLKEQSDTQSYSVFKETLFQVIDQIKKLNDKKCKLKHDERKWSIITDDNFDFRSIKESDMPFETFLQAYFFEMRSKPLENDELSLSFKRLIFEGTNVYIEKIKTIALLLSNIEGNRYKSILEISIFNKLTIFTWLMFVEISFHLYKQPNKGEEIEAELVFAVIAGLICRQLKDVYWIDALSDEVLLELKARKLL</sequence>
<proteinExistence type="predicted"/>
<dbReference type="EMBL" id="CP162514">
    <property type="protein sequence ID" value="XDH86129.1"/>
    <property type="molecule type" value="Genomic_DNA"/>
</dbReference>
<name>A0AB39AL54_9GAMM</name>
<evidence type="ECO:0000256" key="1">
    <source>
        <dbReference type="SAM" id="Phobius"/>
    </source>
</evidence>
<dbReference type="PROSITE" id="PS51257">
    <property type="entry name" value="PROKAR_LIPOPROTEIN"/>
    <property type="match status" value="1"/>
</dbReference>
<dbReference type="AlphaFoldDB" id="A0AB39AL54"/>
<reference evidence="2" key="1">
    <citation type="submission" date="2024-07" db="EMBL/GenBank/DDBJ databases">
        <authorList>
            <person name="Jiang Y."/>
            <person name="Qin Q."/>
        </authorList>
    </citation>
    <scope>NUCLEOTIDE SEQUENCE</scope>
    <source>
        <strain evidence="2">SD03</strain>
    </source>
</reference>
<organism evidence="2">
    <name type="scientific">Pseudoalteromonas sp. SD03</name>
    <dbReference type="NCBI Taxonomy" id="3231719"/>
    <lineage>
        <taxon>Bacteria</taxon>
        <taxon>Pseudomonadati</taxon>
        <taxon>Pseudomonadota</taxon>
        <taxon>Gammaproteobacteria</taxon>
        <taxon>Alteromonadales</taxon>
        <taxon>Pseudoalteromonadaceae</taxon>
        <taxon>Pseudoalteromonas</taxon>
    </lineage>
</organism>
<protein>
    <submittedName>
        <fullName evidence="2">Uncharacterized protein</fullName>
    </submittedName>
</protein>
<evidence type="ECO:0000313" key="2">
    <source>
        <dbReference type="EMBL" id="XDH86129.1"/>
    </source>
</evidence>